<dbReference type="PANTHER" id="PTHR31650:SF1">
    <property type="entry name" value="WAX ESTER SYNTHASE_DIACYLGLYCEROL ACYLTRANSFERASE 4-RELATED"/>
    <property type="match status" value="1"/>
</dbReference>
<evidence type="ECO:0000256" key="6">
    <source>
        <dbReference type="ARBA" id="ARBA00022679"/>
    </source>
</evidence>
<evidence type="ECO:0000256" key="8">
    <source>
        <dbReference type="ARBA" id="ARBA00023098"/>
    </source>
</evidence>
<dbReference type="AlphaFoldDB" id="A0A5Q5BPS1"/>
<proteinExistence type="inferred from homology"/>
<dbReference type="UniPathway" id="UPA00282"/>
<dbReference type="GO" id="GO:0071731">
    <property type="term" value="P:response to nitric oxide"/>
    <property type="evidence" value="ECO:0007669"/>
    <property type="project" value="TreeGrafter"/>
</dbReference>
<evidence type="ECO:0000259" key="12">
    <source>
        <dbReference type="Pfam" id="PF03007"/>
    </source>
</evidence>
<dbReference type="PANTHER" id="PTHR31650">
    <property type="entry name" value="O-ACYLTRANSFERASE (WSD1-LIKE) FAMILY PROTEIN"/>
    <property type="match status" value="1"/>
</dbReference>
<keyword evidence="8 11" id="KW-0443">Lipid metabolism</keyword>
<keyword evidence="7 11" id="KW-0319">Glycerol metabolism</keyword>
<dbReference type="KEGG" id="mmc:Mmcs_4258"/>
<dbReference type="EMBL" id="CP000384">
    <property type="protein sequence ID" value="ABG10363.1"/>
    <property type="molecule type" value="Genomic_DNA"/>
</dbReference>
<evidence type="ECO:0000256" key="2">
    <source>
        <dbReference type="ARBA" id="ARBA00005189"/>
    </source>
</evidence>
<dbReference type="GO" id="GO:0005886">
    <property type="term" value="C:plasma membrane"/>
    <property type="evidence" value="ECO:0007669"/>
    <property type="project" value="TreeGrafter"/>
</dbReference>
<dbReference type="GO" id="GO:0019432">
    <property type="term" value="P:triglyceride biosynthetic process"/>
    <property type="evidence" value="ECO:0007669"/>
    <property type="project" value="UniProtKB-UniPathway"/>
</dbReference>
<feature type="domain" description="O-acyltransferase WSD1-like N-terminal" evidence="12">
    <location>
        <begin position="4"/>
        <end position="271"/>
    </location>
</feature>
<dbReference type="NCBIfam" id="TIGR02946">
    <property type="entry name" value="acyl_WS_DGAT"/>
    <property type="match status" value="1"/>
</dbReference>
<evidence type="ECO:0000256" key="11">
    <source>
        <dbReference type="RuleBase" id="RU361241"/>
    </source>
</evidence>
<gene>
    <name evidence="14" type="ordered locus">Mmcs_4258</name>
</gene>
<name>A0A5Q5BPS1_MYCSS</name>
<feature type="domain" description="O-acyltransferase WSD1 C-terminal" evidence="13">
    <location>
        <begin position="313"/>
        <end position="458"/>
    </location>
</feature>
<accession>A0A5Q5BPS1</accession>
<sequence>MDLLDPLDAAMMTGEVIASPLHVSAVLILEPPADAGPGYLDEVYQRARTPSVAVDRRLRRYPHVGTDTGGLWTWRETDTVDLGRHVTRRTLPAGSGRSALWHLVGRLHAERLDRSGPMWSGCLIDGLDDGRFAWFVKVHHTVMDGVAGLQLIIDGLSADPDRRDMPPFYAASGAAAGRSNPVRSPGPLGQLRSIVGASASSVELTGRLVGGELSDLVHYVTGDTTVAPLTAPYTRLNHRLGDERAVAAATVAKTRIKAVQSRAGVTGNDVVTAVVAGVLRGWLMDHDELPGRSLVALCPITVRGREHGTPESGNAFGGWLCPLGTDMDDPAARLDLIHRSMAEGKHQVGKRGAGTSMLLLALSIAPTLLTPLLPLVPRLRTGYNLPISNVPGPRTEMYWNGAHVEEIYPVSAVYGGQALNVTVCSYADRVCFGWVAGAEVMPDIATVTERTERSLAELEAAVGARGYPPVRLA</sequence>
<keyword evidence="9 11" id="KW-0012">Acyltransferase</keyword>
<dbReference type="InterPro" id="IPR009721">
    <property type="entry name" value="O-acyltransferase_WSD1_C"/>
</dbReference>
<reference evidence="14" key="1">
    <citation type="submission" date="2006-06" db="EMBL/GenBank/DDBJ databases">
        <title>Complete sequence of chromosome of Mycobacterium sp. MCS.</title>
        <authorList>
            <consortium name="US DOE Joint Genome Institute"/>
            <person name="Copeland A."/>
            <person name="Lucas S."/>
            <person name="Lapidus A."/>
            <person name="Barry K."/>
            <person name="Detter J.C."/>
            <person name="Glavina del Rio T."/>
            <person name="Hammon N."/>
            <person name="Israni S."/>
            <person name="Dalin E."/>
            <person name="Tice H."/>
            <person name="Pitluck S."/>
            <person name="Martinez M."/>
            <person name="Schmutz J."/>
            <person name="Larimer F."/>
            <person name="Land M."/>
            <person name="Hauser L."/>
            <person name="Kyrpides N."/>
            <person name="Kim E."/>
            <person name="Miller C.D."/>
            <person name="Hughes J.E."/>
            <person name="Anderson A.J."/>
            <person name="Sims R.C."/>
            <person name="Richardson P."/>
        </authorList>
    </citation>
    <scope>NUCLEOTIDE SEQUENCE [LARGE SCALE GENOMIC DNA]</scope>
    <source>
        <strain evidence="14">MCS</strain>
    </source>
</reference>
<evidence type="ECO:0000256" key="5">
    <source>
        <dbReference type="ARBA" id="ARBA00022516"/>
    </source>
</evidence>
<dbReference type="InterPro" id="IPR014292">
    <property type="entry name" value="Acyl_transf_WS/DGAT"/>
</dbReference>
<dbReference type="Pfam" id="PF06974">
    <property type="entry name" value="WS_DGAT_C"/>
    <property type="match status" value="1"/>
</dbReference>
<comment type="similarity">
    <text evidence="3 11">Belongs to the long-chain O-acyltransferase family.</text>
</comment>
<keyword evidence="6 11" id="KW-0808">Transferase</keyword>
<dbReference type="InterPro" id="IPR004255">
    <property type="entry name" value="O-acyltransferase_WSD1_N"/>
</dbReference>
<evidence type="ECO:0000256" key="7">
    <source>
        <dbReference type="ARBA" id="ARBA00022798"/>
    </source>
</evidence>
<evidence type="ECO:0000256" key="10">
    <source>
        <dbReference type="ARBA" id="ARBA00048109"/>
    </source>
</evidence>
<evidence type="ECO:0000256" key="3">
    <source>
        <dbReference type="ARBA" id="ARBA00009587"/>
    </source>
</evidence>
<keyword evidence="5 11" id="KW-0444">Lipid biosynthesis</keyword>
<organism evidence="14">
    <name type="scientific">Mycobacterium sp. (strain MCS)</name>
    <dbReference type="NCBI Taxonomy" id="164756"/>
    <lineage>
        <taxon>Bacteria</taxon>
        <taxon>Bacillati</taxon>
        <taxon>Actinomycetota</taxon>
        <taxon>Actinomycetes</taxon>
        <taxon>Mycobacteriales</taxon>
        <taxon>Mycobacteriaceae</taxon>
        <taxon>Mycobacterium</taxon>
    </lineage>
</organism>
<comment type="pathway">
    <text evidence="1 11">Glycerolipid metabolism; triacylglycerol biosynthesis.</text>
</comment>
<protein>
    <recommendedName>
        <fullName evidence="4 11">Diacylglycerol O-acyltransferase</fullName>
        <ecNumber evidence="4 11">2.3.1.20</ecNumber>
    </recommendedName>
</protein>
<evidence type="ECO:0000313" key="14">
    <source>
        <dbReference type="EMBL" id="ABG10363.1"/>
    </source>
</evidence>
<dbReference type="GO" id="GO:0001666">
    <property type="term" value="P:response to hypoxia"/>
    <property type="evidence" value="ECO:0007669"/>
    <property type="project" value="TreeGrafter"/>
</dbReference>
<evidence type="ECO:0000256" key="9">
    <source>
        <dbReference type="ARBA" id="ARBA00023315"/>
    </source>
</evidence>
<dbReference type="GO" id="GO:0051701">
    <property type="term" value="P:biological process involved in interaction with host"/>
    <property type="evidence" value="ECO:0007669"/>
    <property type="project" value="TreeGrafter"/>
</dbReference>
<evidence type="ECO:0000256" key="1">
    <source>
        <dbReference type="ARBA" id="ARBA00004771"/>
    </source>
</evidence>
<dbReference type="SUPFAM" id="SSF52777">
    <property type="entry name" value="CoA-dependent acyltransferases"/>
    <property type="match status" value="1"/>
</dbReference>
<evidence type="ECO:0000259" key="13">
    <source>
        <dbReference type="Pfam" id="PF06974"/>
    </source>
</evidence>
<comment type="catalytic activity">
    <reaction evidence="10 11">
        <text>an acyl-CoA + a 1,2-diacyl-sn-glycerol = a triacyl-sn-glycerol + CoA</text>
        <dbReference type="Rhea" id="RHEA:10868"/>
        <dbReference type="ChEBI" id="CHEBI:17815"/>
        <dbReference type="ChEBI" id="CHEBI:57287"/>
        <dbReference type="ChEBI" id="CHEBI:58342"/>
        <dbReference type="ChEBI" id="CHEBI:64615"/>
        <dbReference type="EC" id="2.3.1.20"/>
    </reaction>
</comment>
<evidence type="ECO:0000256" key="4">
    <source>
        <dbReference type="ARBA" id="ARBA00013244"/>
    </source>
</evidence>
<dbReference type="GO" id="GO:0006071">
    <property type="term" value="P:glycerol metabolic process"/>
    <property type="evidence" value="ECO:0007669"/>
    <property type="project" value="UniProtKB-KW"/>
</dbReference>
<dbReference type="GO" id="GO:0004144">
    <property type="term" value="F:diacylglycerol O-acyltransferase activity"/>
    <property type="evidence" value="ECO:0007669"/>
    <property type="project" value="UniProtKB-EC"/>
</dbReference>
<dbReference type="InterPro" id="IPR045034">
    <property type="entry name" value="O-acyltransferase_WSD1-like"/>
</dbReference>
<comment type="pathway">
    <text evidence="2">Lipid metabolism.</text>
</comment>
<dbReference type="Pfam" id="PF03007">
    <property type="entry name" value="WS_DGAT_cat"/>
    <property type="match status" value="1"/>
</dbReference>
<dbReference type="EC" id="2.3.1.20" evidence="4 11"/>